<keyword evidence="8" id="KW-1185">Reference proteome</keyword>
<evidence type="ECO:0000313" key="7">
    <source>
        <dbReference type="EMBL" id="USG66638.1"/>
    </source>
</evidence>
<evidence type="ECO:0000259" key="6">
    <source>
        <dbReference type="Pfam" id="PF07992"/>
    </source>
</evidence>
<reference evidence="7" key="1">
    <citation type="submission" date="2022-06" db="EMBL/GenBank/DDBJ databases">
        <title>Genome sequencing of Brevibacillus sp. BB3-R1.</title>
        <authorList>
            <person name="Heo J."/>
            <person name="Lee D."/>
            <person name="Won M."/>
            <person name="Han B.-H."/>
            <person name="Hong S.-B."/>
            <person name="Kwon S.-W."/>
        </authorList>
    </citation>
    <scope>NUCLEOTIDE SEQUENCE</scope>
    <source>
        <strain evidence="7">BB3-R1</strain>
    </source>
</reference>
<dbReference type="SUPFAM" id="SSF51905">
    <property type="entry name" value="FAD/NAD(P)-binding domain"/>
    <property type="match status" value="2"/>
</dbReference>
<dbReference type="InterPro" id="IPR036188">
    <property type="entry name" value="FAD/NAD-bd_sf"/>
</dbReference>
<dbReference type="PANTHER" id="PTHR42913">
    <property type="entry name" value="APOPTOSIS-INDUCING FACTOR 1"/>
    <property type="match status" value="1"/>
</dbReference>
<accession>A0ABY4WKH0</accession>
<keyword evidence="4" id="KW-0274">FAD</keyword>
<comment type="similarity">
    <text evidence="2">Belongs to the NADH dehydrogenase family.</text>
</comment>
<dbReference type="Proteomes" id="UP001056500">
    <property type="component" value="Chromosome"/>
</dbReference>
<evidence type="ECO:0000256" key="1">
    <source>
        <dbReference type="ARBA" id="ARBA00001974"/>
    </source>
</evidence>
<dbReference type="InterPro" id="IPR051169">
    <property type="entry name" value="NADH-Q_oxidoreductase"/>
</dbReference>
<sequence length="393" mass="42405">MSKHILILGGGYGGLLSALTARKYMTPEEATITVVNRYPTHQIITELHRLAVGNLKENNVALSLEKLFKGKEIDLRIDTVESILPEEKRVTLTSGHSYSYDVLVIALGSETAFFGIPGLQENSFTLKSVQDANKIRAHVEERIEAYSKTRDKADATIVVGGGGLTGIELVGEFADMLPELCRSKGVDFQEISLYTVEAGPNILAGFAPDHVERARTSLAKRGVQFLTGVAITEVNGKTVHLKDGQTIETSTLVWTGGVQGNPLVAASGIEVNRGRATVNEFLQSTSHPDIFLAGDSAVVFPKDSERPYPPTAQLAWQMGEAIGYNIFASLKGSAMQEFNPVFSGTLASLGRKDAIATLGASQTRIKGLPASLMKEASHVRYLTHINGLFSLIH</sequence>
<name>A0ABY4WKH0_9BACL</name>
<comment type="cofactor">
    <cofactor evidence="1">
        <name>FAD</name>
        <dbReference type="ChEBI" id="CHEBI:57692"/>
    </cofactor>
</comment>
<keyword evidence="5" id="KW-0560">Oxidoreductase</keyword>
<organism evidence="7 8">
    <name type="scientific">Brevibacillus ruminantium</name>
    <dbReference type="NCBI Taxonomy" id="2950604"/>
    <lineage>
        <taxon>Bacteria</taxon>
        <taxon>Bacillati</taxon>
        <taxon>Bacillota</taxon>
        <taxon>Bacilli</taxon>
        <taxon>Bacillales</taxon>
        <taxon>Paenibacillaceae</taxon>
        <taxon>Brevibacillus</taxon>
    </lineage>
</organism>
<protein>
    <submittedName>
        <fullName evidence="7">NAD(P)/FAD-dependent oxidoreductase</fullName>
    </submittedName>
</protein>
<evidence type="ECO:0000313" key="8">
    <source>
        <dbReference type="Proteomes" id="UP001056500"/>
    </source>
</evidence>
<gene>
    <name evidence="7" type="ORF">NDK47_04880</name>
</gene>
<dbReference type="Gene3D" id="3.50.50.100">
    <property type="match status" value="1"/>
</dbReference>
<feature type="domain" description="FAD/NAD(P)-binding" evidence="6">
    <location>
        <begin position="4"/>
        <end position="319"/>
    </location>
</feature>
<evidence type="ECO:0000256" key="4">
    <source>
        <dbReference type="ARBA" id="ARBA00022827"/>
    </source>
</evidence>
<proteinExistence type="inferred from homology"/>
<dbReference type="PRINTS" id="PR00411">
    <property type="entry name" value="PNDRDTASEI"/>
</dbReference>
<dbReference type="Pfam" id="PF07992">
    <property type="entry name" value="Pyr_redox_2"/>
    <property type="match status" value="1"/>
</dbReference>
<keyword evidence="3" id="KW-0285">Flavoprotein</keyword>
<dbReference type="RefSeq" id="WP_251873746.1">
    <property type="nucleotide sequence ID" value="NZ_CP098755.1"/>
</dbReference>
<dbReference type="InterPro" id="IPR023753">
    <property type="entry name" value="FAD/NAD-binding_dom"/>
</dbReference>
<evidence type="ECO:0000256" key="5">
    <source>
        <dbReference type="ARBA" id="ARBA00023002"/>
    </source>
</evidence>
<evidence type="ECO:0000256" key="2">
    <source>
        <dbReference type="ARBA" id="ARBA00005272"/>
    </source>
</evidence>
<dbReference type="EMBL" id="CP098755">
    <property type="protein sequence ID" value="USG66638.1"/>
    <property type="molecule type" value="Genomic_DNA"/>
</dbReference>
<dbReference type="PRINTS" id="PR00368">
    <property type="entry name" value="FADPNR"/>
</dbReference>
<evidence type="ECO:0000256" key="3">
    <source>
        <dbReference type="ARBA" id="ARBA00022630"/>
    </source>
</evidence>
<dbReference type="PANTHER" id="PTHR42913:SF3">
    <property type="entry name" value="64 KDA MITOCHONDRIAL NADH DEHYDROGENASE (EUROFUNG)"/>
    <property type="match status" value="1"/>
</dbReference>